<dbReference type="PROSITE" id="PS00041">
    <property type="entry name" value="HTH_ARAC_FAMILY_1"/>
    <property type="match status" value="1"/>
</dbReference>
<dbReference type="PANTHER" id="PTHR46796:SF6">
    <property type="entry name" value="ARAC SUBFAMILY"/>
    <property type="match status" value="1"/>
</dbReference>
<dbReference type="SUPFAM" id="SSF46689">
    <property type="entry name" value="Homeodomain-like"/>
    <property type="match status" value="1"/>
</dbReference>
<gene>
    <name evidence="5" type="ORF">GCM10009850_013140</name>
</gene>
<feature type="domain" description="HTH araC/xylS-type" evidence="4">
    <location>
        <begin position="214"/>
        <end position="315"/>
    </location>
</feature>
<keyword evidence="2" id="KW-0238">DNA-binding</keyword>
<dbReference type="PROSITE" id="PS01124">
    <property type="entry name" value="HTH_ARAC_FAMILY_2"/>
    <property type="match status" value="1"/>
</dbReference>
<dbReference type="InterPro" id="IPR018062">
    <property type="entry name" value="HTH_AraC-typ_CS"/>
</dbReference>
<organism evidence="5 6">
    <name type="scientific">Nonomuraea monospora</name>
    <dbReference type="NCBI Taxonomy" id="568818"/>
    <lineage>
        <taxon>Bacteria</taxon>
        <taxon>Bacillati</taxon>
        <taxon>Actinomycetota</taxon>
        <taxon>Actinomycetes</taxon>
        <taxon>Streptosporangiales</taxon>
        <taxon>Streptosporangiaceae</taxon>
        <taxon>Nonomuraea</taxon>
    </lineage>
</organism>
<dbReference type="SMART" id="SM00342">
    <property type="entry name" value="HTH_ARAC"/>
    <property type="match status" value="1"/>
</dbReference>
<keyword evidence="3" id="KW-0804">Transcription</keyword>
<dbReference type="RefSeq" id="WP_344471507.1">
    <property type="nucleotide sequence ID" value="NZ_BAAAQX010000002.1"/>
</dbReference>
<evidence type="ECO:0000256" key="1">
    <source>
        <dbReference type="ARBA" id="ARBA00023015"/>
    </source>
</evidence>
<evidence type="ECO:0000256" key="2">
    <source>
        <dbReference type="ARBA" id="ARBA00023125"/>
    </source>
</evidence>
<dbReference type="Gene3D" id="1.10.10.60">
    <property type="entry name" value="Homeodomain-like"/>
    <property type="match status" value="1"/>
</dbReference>
<comment type="caution">
    <text evidence="5">The sequence shown here is derived from an EMBL/GenBank/DDBJ whole genome shotgun (WGS) entry which is preliminary data.</text>
</comment>
<accession>A0ABN3C9P3</accession>
<evidence type="ECO:0000259" key="4">
    <source>
        <dbReference type="PROSITE" id="PS01124"/>
    </source>
</evidence>
<protein>
    <submittedName>
        <fullName evidence="5">Helix-turn-helix domain-containing protein</fullName>
    </submittedName>
</protein>
<dbReference type="Proteomes" id="UP001499843">
    <property type="component" value="Unassembled WGS sequence"/>
</dbReference>
<dbReference type="InterPro" id="IPR020449">
    <property type="entry name" value="Tscrpt_reg_AraC-type_HTH"/>
</dbReference>
<dbReference type="InterPro" id="IPR050204">
    <property type="entry name" value="AraC_XylS_family_regulators"/>
</dbReference>
<dbReference type="InterPro" id="IPR018060">
    <property type="entry name" value="HTH_AraC"/>
</dbReference>
<sequence length="322" mass="35380">MLLFETDDIPPADRVDAYREAVVAETGSCAIDHEPGADGHVNKRIEAWHFEPFALYYTSGSGFRYWQTSRHLRMDSWNTVSIITVPAGKGGFIWNDHQQAMTPRDLAITNKSAGYWEVNWSGTGATLCLLADAAHVGLPDSMIHTAVPQISHSPITPLLLNHMQALHRGGDHVAGGASANDLGQATLSLVRALVASVGAPPDTRRAIADETLLVRVLAYIRAHLTDPELTPARIAAVHNISLRSLYRLCEDGGLSLEQWIIRRRLDGARRDLTATEHAHRTIDAIARSWGFTSPAHFTRRFRQAYGTTPRAWRATSAPTTGD</sequence>
<keyword evidence="1" id="KW-0805">Transcription regulation</keyword>
<name>A0ABN3C9P3_9ACTN</name>
<dbReference type="Pfam" id="PF12833">
    <property type="entry name" value="HTH_18"/>
    <property type="match status" value="1"/>
</dbReference>
<evidence type="ECO:0000313" key="5">
    <source>
        <dbReference type="EMBL" id="GAA2205856.1"/>
    </source>
</evidence>
<keyword evidence="6" id="KW-1185">Reference proteome</keyword>
<reference evidence="5 6" key="1">
    <citation type="journal article" date="2019" name="Int. J. Syst. Evol. Microbiol.">
        <title>The Global Catalogue of Microorganisms (GCM) 10K type strain sequencing project: providing services to taxonomists for standard genome sequencing and annotation.</title>
        <authorList>
            <consortium name="The Broad Institute Genomics Platform"/>
            <consortium name="The Broad Institute Genome Sequencing Center for Infectious Disease"/>
            <person name="Wu L."/>
            <person name="Ma J."/>
        </authorList>
    </citation>
    <scope>NUCLEOTIDE SEQUENCE [LARGE SCALE GENOMIC DNA]</scope>
    <source>
        <strain evidence="5 6">JCM 16114</strain>
    </source>
</reference>
<evidence type="ECO:0000313" key="6">
    <source>
        <dbReference type="Proteomes" id="UP001499843"/>
    </source>
</evidence>
<proteinExistence type="predicted"/>
<dbReference type="PRINTS" id="PR00032">
    <property type="entry name" value="HTHARAC"/>
</dbReference>
<dbReference type="PANTHER" id="PTHR46796">
    <property type="entry name" value="HTH-TYPE TRANSCRIPTIONAL ACTIVATOR RHAS-RELATED"/>
    <property type="match status" value="1"/>
</dbReference>
<evidence type="ECO:0000256" key="3">
    <source>
        <dbReference type="ARBA" id="ARBA00023163"/>
    </source>
</evidence>
<dbReference type="EMBL" id="BAAAQX010000002">
    <property type="protein sequence ID" value="GAA2205856.1"/>
    <property type="molecule type" value="Genomic_DNA"/>
</dbReference>
<dbReference type="InterPro" id="IPR009057">
    <property type="entry name" value="Homeodomain-like_sf"/>
</dbReference>